<name>A0ABX1WU83_9BACT</name>
<evidence type="ECO:0000256" key="1">
    <source>
        <dbReference type="SAM" id="Phobius"/>
    </source>
</evidence>
<keyword evidence="3" id="KW-1185">Reference proteome</keyword>
<accession>A0ABX1WU83</accession>
<keyword evidence="1" id="KW-0812">Transmembrane</keyword>
<reference evidence="2 3" key="1">
    <citation type="submission" date="2018-12" db="EMBL/GenBank/DDBJ databases">
        <title>Marinifilum JC070 sp. nov., a marine bacterium isolated from Yongle Blue Hole in the South China Sea.</title>
        <authorList>
            <person name="Fu T."/>
        </authorList>
    </citation>
    <scope>NUCLEOTIDE SEQUENCE [LARGE SCALE GENOMIC DNA]</scope>
    <source>
        <strain evidence="2 3">JC070</strain>
    </source>
</reference>
<proteinExistence type="predicted"/>
<keyword evidence="1" id="KW-0472">Membrane</keyword>
<sequence>MNQKKVLYNLLFVVITAIALTVLIEFELTDKYMGFALIPMLIAYYLGQWAERKTRPKSK</sequence>
<dbReference type="Proteomes" id="UP000732105">
    <property type="component" value="Unassembled WGS sequence"/>
</dbReference>
<protein>
    <submittedName>
        <fullName evidence="2">Uncharacterized protein</fullName>
    </submittedName>
</protein>
<dbReference type="EMBL" id="RZNH01000009">
    <property type="protein sequence ID" value="NOU59666.1"/>
    <property type="molecule type" value="Genomic_DNA"/>
</dbReference>
<feature type="transmembrane region" description="Helical" evidence="1">
    <location>
        <begin position="32"/>
        <end position="50"/>
    </location>
</feature>
<dbReference type="RefSeq" id="WP_171594940.1">
    <property type="nucleotide sequence ID" value="NZ_RZNH01000009.1"/>
</dbReference>
<feature type="transmembrane region" description="Helical" evidence="1">
    <location>
        <begin position="7"/>
        <end position="26"/>
    </location>
</feature>
<keyword evidence="1" id="KW-1133">Transmembrane helix</keyword>
<gene>
    <name evidence="2" type="ORF">ELS83_07530</name>
</gene>
<comment type="caution">
    <text evidence="2">The sequence shown here is derived from an EMBL/GenBank/DDBJ whole genome shotgun (WGS) entry which is preliminary data.</text>
</comment>
<evidence type="ECO:0000313" key="2">
    <source>
        <dbReference type="EMBL" id="NOU59666.1"/>
    </source>
</evidence>
<organism evidence="2 3">
    <name type="scientific">Marinifilum caeruleilacunae</name>
    <dbReference type="NCBI Taxonomy" id="2499076"/>
    <lineage>
        <taxon>Bacteria</taxon>
        <taxon>Pseudomonadati</taxon>
        <taxon>Bacteroidota</taxon>
        <taxon>Bacteroidia</taxon>
        <taxon>Marinilabiliales</taxon>
        <taxon>Marinifilaceae</taxon>
    </lineage>
</organism>
<evidence type="ECO:0000313" key="3">
    <source>
        <dbReference type="Proteomes" id="UP000732105"/>
    </source>
</evidence>